<evidence type="ECO:0000256" key="3">
    <source>
        <dbReference type="ARBA" id="ARBA00022692"/>
    </source>
</evidence>
<dbReference type="InterPro" id="IPR006696">
    <property type="entry name" value="DUF423"/>
</dbReference>
<keyword evidence="10" id="KW-1185">Reference proteome</keyword>
<evidence type="ECO:0000256" key="6">
    <source>
        <dbReference type="SAM" id="Phobius"/>
    </source>
</evidence>
<evidence type="ECO:0000313" key="7">
    <source>
        <dbReference type="EMBL" id="GHF57486.1"/>
    </source>
</evidence>
<organism evidence="8 9">
    <name type="scientific">Deinococcus metalli</name>
    <dbReference type="NCBI Taxonomy" id="1141878"/>
    <lineage>
        <taxon>Bacteria</taxon>
        <taxon>Thermotogati</taxon>
        <taxon>Deinococcota</taxon>
        <taxon>Deinococci</taxon>
        <taxon>Deinococcales</taxon>
        <taxon>Deinococcaceae</taxon>
        <taxon>Deinococcus</taxon>
    </lineage>
</organism>
<keyword evidence="4 6" id="KW-1133">Transmembrane helix</keyword>
<dbReference type="EMBL" id="JACHFK010000011">
    <property type="protein sequence ID" value="MBB5378294.1"/>
    <property type="molecule type" value="Genomic_DNA"/>
</dbReference>
<sequence length="121" mass="12283">MTPATRSFPTAQAGAVLAAIGIALGAFGAHALKARLGTDLLADYETGVRYQMYAALALLALGSSGRPQRAGLWLTLGAVIFSGSLYVLALSGVRWLGAVTPIGGALLIAGFVIAALDARRA</sequence>
<comment type="subcellular location">
    <subcellularLocation>
        <location evidence="1">Membrane</location>
        <topology evidence="1">Multi-pass membrane protein</topology>
    </subcellularLocation>
</comment>
<dbReference type="RefSeq" id="WP_184114658.1">
    <property type="nucleotide sequence ID" value="NZ_BNAJ01000011.1"/>
</dbReference>
<evidence type="ECO:0000256" key="4">
    <source>
        <dbReference type="ARBA" id="ARBA00022989"/>
    </source>
</evidence>
<gene>
    <name evidence="7" type="ORF">GCM10017781_37330</name>
    <name evidence="8" type="ORF">HNQ07_003795</name>
</gene>
<keyword evidence="3 6" id="KW-0812">Transmembrane</keyword>
<evidence type="ECO:0000256" key="1">
    <source>
        <dbReference type="ARBA" id="ARBA00004141"/>
    </source>
</evidence>
<dbReference type="EMBL" id="BNAJ01000011">
    <property type="protein sequence ID" value="GHF57486.1"/>
    <property type="molecule type" value="Genomic_DNA"/>
</dbReference>
<accession>A0A7W8KHG8</accession>
<dbReference type="PANTHER" id="PTHR43461">
    <property type="entry name" value="TRANSMEMBRANE PROTEIN 256"/>
    <property type="match status" value="1"/>
</dbReference>
<feature type="transmembrane region" description="Helical" evidence="6">
    <location>
        <begin position="95"/>
        <end position="116"/>
    </location>
</feature>
<dbReference type="PANTHER" id="PTHR43461:SF1">
    <property type="entry name" value="TRANSMEMBRANE PROTEIN 256"/>
    <property type="match status" value="1"/>
</dbReference>
<evidence type="ECO:0000256" key="2">
    <source>
        <dbReference type="ARBA" id="ARBA00009694"/>
    </source>
</evidence>
<dbReference type="GO" id="GO:0005886">
    <property type="term" value="C:plasma membrane"/>
    <property type="evidence" value="ECO:0007669"/>
    <property type="project" value="TreeGrafter"/>
</dbReference>
<dbReference type="Proteomes" id="UP000539473">
    <property type="component" value="Unassembled WGS sequence"/>
</dbReference>
<feature type="transmembrane region" description="Helical" evidence="6">
    <location>
        <begin position="47"/>
        <end position="63"/>
    </location>
</feature>
<proteinExistence type="inferred from homology"/>
<reference evidence="7" key="1">
    <citation type="journal article" date="2014" name="Int. J. Syst. Evol. Microbiol.">
        <title>Complete genome of a new Firmicutes species belonging to the dominant human colonic microbiota ('Ruminococcus bicirculans') reveals two chromosomes and a selective capacity to utilize plant glucans.</title>
        <authorList>
            <consortium name="NISC Comparative Sequencing Program"/>
            <person name="Wegmann U."/>
            <person name="Louis P."/>
            <person name="Goesmann A."/>
            <person name="Henrissat B."/>
            <person name="Duncan S.H."/>
            <person name="Flint H.J."/>
        </authorList>
    </citation>
    <scope>NUCLEOTIDE SEQUENCE</scope>
    <source>
        <strain evidence="7">CGMCC 1.18437</strain>
    </source>
</reference>
<evidence type="ECO:0000313" key="9">
    <source>
        <dbReference type="Proteomes" id="UP000539473"/>
    </source>
</evidence>
<feature type="transmembrane region" description="Helical" evidence="6">
    <location>
        <begin position="70"/>
        <end position="89"/>
    </location>
</feature>
<evidence type="ECO:0000313" key="8">
    <source>
        <dbReference type="EMBL" id="MBB5378294.1"/>
    </source>
</evidence>
<reference evidence="10" key="2">
    <citation type="journal article" date="2019" name="Int. J. Syst. Evol. Microbiol.">
        <title>The Global Catalogue of Microorganisms (GCM) 10K type strain sequencing project: providing services to taxonomists for standard genome sequencing and annotation.</title>
        <authorList>
            <consortium name="The Broad Institute Genomics Platform"/>
            <consortium name="The Broad Institute Genome Sequencing Center for Infectious Disease"/>
            <person name="Wu L."/>
            <person name="Ma J."/>
        </authorList>
    </citation>
    <scope>NUCLEOTIDE SEQUENCE [LARGE SCALE GENOMIC DNA]</scope>
    <source>
        <strain evidence="10">CGMCC 1.18437</strain>
    </source>
</reference>
<keyword evidence="5 6" id="KW-0472">Membrane</keyword>
<comment type="similarity">
    <text evidence="2">Belongs to the UPF0382 family.</text>
</comment>
<name>A0A7W8KHG8_9DEIO</name>
<comment type="caution">
    <text evidence="8">The sequence shown here is derived from an EMBL/GenBank/DDBJ whole genome shotgun (WGS) entry which is preliminary data.</text>
</comment>
<dbReference type="Proteomes" id="UP000619376">
    <property type="component" value="Unassembled WGS sequence"/>
</dbReference>
<dbReference type="Pfam" id="PF04241">
    <property type="entry name" value="DUF423"/>
    <property type="match status" value="1"/>
</dbReference>
<evidence type="ECO:0000256" key="5">
    <source>
        <dbReference type="ARBA" id="ARBA00023136"/>
    </source>
</evidence>
<reference evidence="7" key="4">
    <citation type="submission" date="2024-05" db="EMBL/GenBank/DDBJ databases">
        <authorList>
            <person name="Sun Q."/>
            <person name="Zhou Y."/>
        </authorList>
    </citation>
    <scope>NUCLEOTIDE SEQUENCE</scope>
    <source>
        <strain evidence="7">CGMCC 1.18437</strain>
    </source>
</reference>
<dbReference type="AlphaFoldDB" id="A0A7W8KHG8"/>
<protein>
    <submittedName>
        <fullName evidence="7">DUF423 domain-containing protein</fullName>
    </submittedName>
    <submittedName>
        <fullName evidence="8">Uncharacterized membrane protein YgdD (TMEM256/DUF423 family)</fullName>
    </submittedName>
</protein>
<reference evidence="8 9" key="3">
    <citation type="submission" date="2020-08" db="EMBL/GenBank/DDBJ databases">
        <title>Genomic Encyclopedia of Type Strains, Phase IV (KMG-IV): sequencing the most valuable type-strain genomes for metagenomic binning, comparative biology and taxonomic classification.</title>
        <authorList>
            <person name="Goeker M."/>
        </authorList>
    </citation>
    <scope>NUCLEOTIDE SEQUENCE [LARGE SCALE GENOMIC DNA]</scope>
    <source>
        <strain evidence="8 9">DSM 27521</strain>
    </source>
</reference>
<evidence type="ECO:0000313" key="10">
    <source>
        <dbReference type="Proteomes" id="UP000619376"/>
    </source>
</evidence>